<feature type="transmembrane region" description="Helical" evidence="8">
    <location>
        <begin position="264"/>
        <end position="284"/>
    </location>
</feature>
<dbReference type="PANTHER" id="PTHR43562:SF1">
    <property type="entry name" value="NA(+)_H(+) ANTIPORTER YJBQ-RELATED"/>
    <property type="match status" value="1"/>
</dbReference>
<proteinExistence type="predicted"/>
<feature type="transmembrane region" description="Helical" evidence="8">
    <location>
        <begin position="6"/>
        <end position="23"/>
    </location>
</feature>
<dbReference type="Pfam" id="PF00999">
    <property type="entry name" value="Na_H_Exchanger"/>
    <property type="match status" value="1"/>
</dbReference>
<evidence type="ECO:0000256" key="1">
    <source>
        <dbReference type="ARBA" id="ARBA00004141"/>
    </source>
</evidence>
<feature type="transmembrane region" description="Helical" evidence="8">
    <location>
        <begin position="108"/>
        <end position="126"/>
    </location>
</feature>
<evidence type="ECO:0000256" key="4">
    <source>
        <dbReference type="ARBA" id="ARBA00022692"/>
    </source>
</evidence>
<keyword evidence="3" id="KW-0050">Antiport</keyword>
<gene>
    <name evidence="10" type="primary">napA1</name>
    <name evidence="10" type="ORF">GHYDROH2_00020</name>
</gene>
<sequence>MLENQTSFLMILCGAMVIPFLGRRFRIPSAALEIVFGVVLFNLILRQRVPEWFELLREIGFIYLMFIAGMELDLRQIRKSGKSVWYVLVALLSFTITPLVFVYLGQPFYLGVSVAMISGGIVIPVLRELGLIKTPLGQQIVGVSLTGELLSILVLTFIDAYHKHGLTMMAGMELVKLTVLFGLAFVVLKVLYVLVWWNPERVRMVMESEDPVEEGIRTVITLAFAGGLLASLAGIEPILGSFIAGMIFSYVFRSKGKFEEKINAVGFGFFIPFFFIGVGGQFNIDFLMYPPTITTALYLTLAVLASNLPPLLLLARPLGISFMDAGRMSLLISAPLSMIVVAGTIGEKMRILSPAMNGALVLTALFASIIYPSFFRVLTKRLAPEST</sequence>
<feature type="transmembrane region" description="Helical" evidence="8">
    <location>
        <begin position="55"/>
        <end position="72"/>
    </location>
</feature>
<feature type="transmembrane region" description="Helical" evidence="8">
    <location>
        <begin position="84"/>
        <end position="102"/>
    </location>
</feature>
<keyword evidence="6" id="KW-0406">Ion transport</keyword>
<name>A0A9W6FX32_9BACT</name>
<evidence type="ECO:0000256" key="2">
    <source>
        <dbReference type="ARBA" id="ARBA00022448"/>
    </source>
</evidence>
<dbReference type="EMBL" id="BSDS01000001">
    <property type="protein sequence ID" value="GLI36501.1"/>
    <property type="molecule type" value="Genomic_DNA"/>
</dbReference>
<dbReference type="Proteomes" id="UP001144352">
    <property type="component" value="Unassembled WGS sequence"/>
</dbReference>
<reference evidence="10" key="1">
    <citation type="submission" date="2022-12" db="EMBL/GenBank/DDBJ databases">
        <title>Reference genome sequencing for broad-spectrum identification of bacterial and archaeal isolates by mass spectrometry.</title>
        <authorList>
            <person name="Sekiguchi Y."/>
            <person name="Tourlousse D.M."/>
        </authorList>
    </citation>
    <scope>NUCLEOTIDE SEQUENCE</scope>
    <source>
        <strain evidence="10">H2</strain>
    </source>
</reference>
<evidence type="ECO:0000259" key="9">
    <source>
        <dbReference type="Pfam" id="PF00999"/>
    </source>
</evidence>
<keyword evidence="7 8" id="KW-0472">Membrane</keyword>
<feature type="transmembrane region" description="Helical" evidence="8">
    <location>
        <begin position="219"/>
        <end position="252"/>
    </location>
</feature>
<feature type="domain" description="Cation/H+ exchanger transmembrane" evidence="9">
    <location>
        <begin position="15"/>
        <end position="379"/>
    </location>
</feature>
<comment type="caution">
    <text evidence="10">The sequence shown here is derived from an EMBL/GenBank/DDBJ whole genome shotgun (WGS) entry which is preliminary data.</text>
</comment>
<feature type="transmembrane region" description="Helical" evidence="8">
    <location>
        <begin position="327"/>
        <end position="345"/>
    </location>
</feature>
<feature type="transmembrane region" description="Helical" evidence="8">
    <location>
        <begin position="351"/>
        <end position="371"/>
    </location>
</feature>
<organism evidence="10 11">
    <name type="scientific">Geobacter hydrogenophilus</name>
    <dbReference type="NCBI Taxonomy" id="40983"/>
    <lineage>
        <taxon>Bacteria</taxon>
        <taxon>Pseudomonadati</taxon>
        <taxon>Thermodesulfobacteriota</taxon>
        <taxon>Desulfuromonadia</taxon>
        <taxon>Geobacterales</taxon>
        <taxon>Geobacteraceae</taxon>
        <taxon>Geobacter</taxon>
    </lineage>
</organism>
<comment type="subcellular location">
    <subcellularLocation>
        <location evidence="1">Membrane</location>
        <topology evidence="1">Multi-pass membrane protein</topology>
    </subcellularLocation>
</comment>
<dbReference type="GO" id="GO:0016020">
    <property type="term" value="C:membrane"/>
    <property type="evidence" value="ECO:0007669"/>
    <property type="project" value="UniProtKB-SubCell"/>
</dbReference>
<keyword evidence="11" id="KW-1185">Reference proteome</keyword>
<accession>A0A9W6FX32</accession>
<keyword evidence="2" id="KW-0813">Transport</keyword>
<feature type="transmembrane region" description="Helical" evidence="8">
    <location>
        <begin position="30"/>
        <end position="49"/>
    </location>
</feature>
<dbReference type="PANTHER" id="PTHR43562">
    <property type="entry name" value="NAPA-TYPE SODIUM/HYDROGEN ANTIPORTER"/>
    <property type="match status" value="1"/>
</dbReference>
<evidence type="ECO:0000313" key="10">
    <source>
        <dbReference type="EMBL" id="GLI36501.1"/>
    </source>
</evidence>
<dbReference type="InterPro" id="IPR038770">
    <property type="entry name" value="Na+/solute_symporter_sf"/>
</dbReference>
<dbReference type="Gene3D" id="1.20.1530.20">
    <property type="match status" value="1"/>
</dbReference>
<evidence type="ECO:0000313" key="11">
    <source>
        <dbReference type="Proteomes" id="UP001144352"/>
    </source>
</evidence>
<feature type="transmembrane region" description="Helical" evidence="8">
    <location>
        <begin position="177"/>
        <end position="199"/>
    </location>
</feature>
<keyword evidence="5 8" id="KW-1133">Transmembrane helix</keyword>
<keyword evidence="4 8" id="KW-0812">Transmembrane</keyword>
<dbReference type="GO" id="GO:1902600">
    <property type="term" value="P:proton transmembrane transport"/>
    <property type="evidence" value="ECO:0007669"/>
    <property type="project" value="InterPro"/>
</dbReference>
<evidence type="ECO:0000256" key="6">
    <source>
        <dbReference type="ARBA" id="ARBA00023065"/>
    </source>
</evidence>
<evidence type="ECO:0000256" key="5">
    <source>
        <dbReference type="ARBA" id="ARBA00022989"/>
    </source>
</evidence>
<feature type="transmembrane region" description="Helical" evidence="8">
    <location>
        <begin position="296"/>
        <end position="315"/>
    </location>
</feature>
<dbReference type="AlphaFoldDB" id="A0A9W6FX32"/>
<evidence type="ECO:0000256" key="3">
    <source>
        <dbReference type="ARBA" id="ARBA00022449"/>
    </source>
</evidence>
<evidence type="ECO:0000256" key="8">
    <source>
        <dbReference type="SAM" id="Phobius"/>
    </source>
</evidence>
<dbReference type="RefSeq" id="WP_214187577.1">
    <property type="nucleotide sequence ID" value="NZ_BSDS01000001.1"/>
</dbReference>
<evidence type="ECO:0000256" key="7">
    <source>
        <dbReference type="ARBA" id="ARBA00023136"/>
    </source>
</evidence>
<dbReference type="GO" id="GO:0015297">
    <property type="term" value="F:antiporter activity"/>
    <property type="evidence" value="ECO:0007669"/>
    <property type="project" value="UniProtKB-KW"/>
</dbReference>
<protein>
    <submittedName>
        <fullName evidence="10">Sodium:proton antiporter</fullName>
    </submittedName>
</protein>
<dbReference type="InterPro" id="IPR006153">
    <property type="entry name" value="Cation/H_exchanger_TM"/>
</dbReference>